<accession>A0A2T1D4F3</accession>
<dbReference type="PANTHER" id="PTHR40455">
    <property type="entry name" value="ANTITOXIN HIGA"/>
    <property type="match status" value="1"/>
</dbReference>
<comment type="caution">
    <text evidence="1">The sequence shown here is derived from an EMBL/GenBank/DDBJ whole genome shotgun (WGS) entry which is preliminary data.</text>
</comment>
<protein>
    <submittedName>
        <fullName evidence="1">Transcriptional regulator</fullName>
    </submittedName>
</protein>
<proteinExistence type="predicted"/>
<organism evidence="1 2">
    <name type="scientific">Phormidesmis priestleyi ULC007</name>
    <dbReference type="NCBI Taxonomy" id="1920490"/>
    <lineage>
        <taxon>Bacteria</taxon>
        <taxon>Bacillati</taxon>
        <taxon>Cyanobacteriota</taxon>
        <taxon>Cyanophyceae</taxon>
        <taxon>Leptolyngbyales</taxon>
        <taxon>Leptolyngbyaceae</taxon>
        <taxon>Phormidesmis</taxon>
    </lineage>
</organism>
<evidence type="ECO:0000313" key="1">
    <source>
        <dbReference type="EMBL" id="PSB15359.1"/>
    </source>
</evidence>
<dbReference type="PANTHER" id="PTHR40455:SF1">
    <property type="entry name" value="ANTITOXIN HIGA"/>
    <property type="match status" value="1"/>
</dbReference>
<reference evidence="1 2" key="2">
    <citation type="submission" date="2018-03" db="EMBL/GenBank/DDBJ databases">
        <title>The ancient ancestry and fast evolution of plastids.</title>
        <authorList>
            <person name="Moore K.R."/>
            <person name="Magnabosco C."/>
            <person name="Momper L."/>
            <person name="Gold D.A."/>
            <person name="Bosak T."/>
            <person name="Fournier G.P."/>
        </authorList>
    </citation>
    <scope>NUCLEOTIDE SEQUENCE [LARGE SCALE GENOMIC DNA]</scope>
    <source>
        <strain evidence="1 2">ULC007</strain>
    </source>
</reference>
<dbReference type="AlphaFoldDB" id="A0A2T1D4F3"/>
<dbReference type="InterPro" id="IPR039060">
    <property type="entry name" value="Antitox_HigA"/>
</dbReference>
<sequence>MTLIFNPDKYANLLSQYQPRLIRTEEENNKALAIVEELMHRPNRSLEENELYALLITLIEKFEQDYYSPGKASNPRSLLLFLMEQRNLKQSDLVDVMGSEEVVLEAIAGSREINQAQAKALGGFFQVDPSLFLT</sequence>
<dbReference type="RefSeq" id="WP_083582692.1">
    <property type="nucleotide sequence ID" value="NZ_MPPI01000003.1"/>
</dbReference>
<dbReference type="STRING" id="1920490.GCA_001895925_03017"/>
<keyword evidence="2" id="KW-1185">Reference proteome</keyword>
<dbReference type="GO" id="GO:0006355">
    <property type="term" value="P:regulation of DNA-templated transcription"/>
    <property type="evidence" value="ECO:0007669"/>
    <property type="project" value="InterPro"/>
</dbReference>
<dbReference type="EMBL" id="PVWG01000063">
    <property type="protein sequence ID" value="PSB15359.1"/>
    <property type="molecule type" value="Genomic_DNA"/>
</dbReference>
<gene>
    <name evidence="1" type="ORF">C7B65_24635</name>
</gene>
<evidence type="ECO:0000313" key="2">
    <source>
        <dbReference type="Proteomes" id="UP000238634"/>
    </source>
</evidence>
<name>A0A2T1D4F3_9CYAN</name>
<dbReference type="Proteomes" id="UP000238634">
    <property type="component" value="Unassembled WGS sequence"/>
</dbReference>
<dbReference type="OrthoDB" id="464133at2"/>
<reference evidence="1 2" key="1">
    <citation type="submission" date="2018-02" db="EMBL/GenBank/DDBJ databases">
        <authorList>
            <person name="Cohen D.B."/>
            <person name="Kent A.D."/>
        </authorList>
    </citation>
    <scope>NUCLEOTIDE SEQUENCE [LARGE SCALE GENOMIC DNA]</scope>
    <source>
        <strain evidence="1 2">ULC007</strain>
    </source>
</reference>
<dbReference type="GO" id="GO:0001046">
    <property type="term" value="F:core promoter sequence-specific DNA binding"/>
    <property type="evidence" value="ECO:0007669"/>
    <property type="project" value="TreeGrafter"/>
</dbReference>